<organism evidence="3 4">
    <name type="scientific">Nonomuraea ferruginea</name>
    <dbReference type="NCBI Taxonomy" id="46174"/>
    <lineage>
        <taxon>Bacteria</taxon>
        <taxon>Bacillati</taxon>
        <taxon>Actinomycetota</taxon>
        <taxon>Actinomycetes</taxon>
        <taxon>Streptosporangiales</taxon>
        <taxon>Streptosporangiaceae</taxon>
        <taxon>Nonomuraea</taxon>
    </lineage>
</organism>
<feature type="transmembrane region" description="Helical" evidence="2">
    <location>
        <begin position="298"/>
        <end position="320"/>
    </location>
</feature>
<evidence type="ECO:0000256" key="1">
    <source>
        <dbReference type="SAM" id="MobiDB-lite"/>
    </source>
</evidence>
<dbReference type="PANTHER" id="PTHR37305">
    <property type="entry name" value="INTEGRAL MEMBRANE PROTEIN-RELATED"/>
    <property type="match status" value="1"/>
</dbReference>
<evidence type="ECO:0000256" key="2">
    <source>
        <dbReference type="SAM" id="Phobius"/>
    </source>
</evidence>
<dbReference type="EMBL" id="JAPNUD010000142">
    <property type="protein sequence ID" value="MDA0645519.1"/>
    <property type="molecule type" value="Genomic_DNA"/>
</dbReference>
<dbReference type="PANTHER" id="PTHR37305:SF1">
    <property type="entry name" value="MEMBRANE PROTEIN"/>
    <property type="match status" value="1"/>
</dbReference>
<protein>
    <submittedName>
        <fullName evidence="3">ABC transporter permease subunit</fullName>
    </submittedName>
</protein>
<keyword evidence="2" id="KW-1133">Transmembrane helix</keyword>
<proteinExistence type="predicted"/>
<dbReference type="Gene3D" id="2.60.120.200">
    <property type="match status" value="1"/>
</dbReference>
<evidence type="ECO:0000313" key="4">
    <source>
        <dbReference type="Proteomes" id="UP001212498"/>
    </source>
</evidence>
<feature type="transmembrane region" description="Helical" evidence="2">
    <location>
        <begin position="341"/>
        <end position="367"/>
    </location>
</feature>
<accession>A0ABT4T7M7</accession>
<sequence length="508" mass="52875">MSPAAGFARTLRAEWTKFRTVRGWVLGTVVAALLVPLLAAVSAAGSHASCDRNGVETACPEPPLGPDGHAVRDKFFFVHRTLDGDGSITVRLTSMSGIITYPPPDHDEIVPGLVPWAKAGVIVKASMEPGSSYAAVMVTGEHGVRMQHDYTGDVAGRPGGAPRWLRLTRAGETLTGYESADGRQWAEVAVVRLPDLPAEVEIGMFAASPGDLTVKQADLGGLIEQMRFTETTAVFDQVKVEGAAPGAWRHTDVSPTPGTNPGEVHHPGSAVESGGTFTVVGNGDIAPVGTDGGMAVELTLTGVLFALVVVVVVAVLFVTAEYRRGLVRVTLAASPRRGRVLAAKALVIGGVVFAAGLAASAVAMPVGKHLLRGNGNHVLPVPALTEVRVIAGVAALLAVSAVLALALGTLFRRSAAAVVTALALILLPHVLATASVLPVELSLWLLRVTPAAAFAVQQSIPEYPQVLDFYVPQGGYYPLPPWAGLGVLCCYAAFALALAVVRLKRRDA</sequence>
<comment type="caution">
    <text evidence="3">The sequence shown here is derived from an EMBL/GenBank/DDBJ whole genome shotgun (WGS) entry which is preliminary data.</text>
</comment>
<gene>
    <name evidence="3" type="ORF">OUY24_33255</name>
</gene>
<feature type="transmembrane region" description="Helical" evidence="2">
    <location>
        <begin position="387"/>
        <end position="408"/>
    </location>
</feature>
<reference evidence="3 4" key="1">
    <citation type="submission" date="2022-11" db="EMBL/GenBank/DDBJ databases">
        <title>Nonomuraea corallina sp. nov., a new species of the genus Nonomuraea isolated from sea side sediment in Thai sea.</title>
        <authorList>
            <person name="Ngamcharungchit C."/>
            <person name="Matsumoto A."/>
            <person name="Suriyachadkun C."/>
            <person name="Panbangred W."/>
            <person name="Inahashi Y."/>
            <person name="Intra B."/>
        </authorList>
    </citation>
    <scope>NUCLEOTIDE SEQUENCE [LARGE SCALE GENOMIC DNA]</scope>
    <source>
        <strain evidence="3 4">DSM 43553</strain>
    </source>
</reference>
<evidence type="ECO:0000313" key="3">
    <source>
        <dbReference type="EMBL" id="MDA0645519.1"/>
    </source>
</evidence>
<keyword evidence="2" id="KW-0472">Membrane</keyword>
<keyword evidence="4" id="KW-1185">Reference proteome</keyword>
<feature type="transmembrane region" description="Helical" evidence="2">
    <location>
        <begin position="482"/>
        <end position="501"/>
    </location>
</feature>
<name>A0ABT4T7M7_9ACTN</name>
<dbReference type="Proteomes" id="UP001212498">
    <property type="component" value="Unassembled WGS sequence"/>
</dbReference>
<dbReference type="RefSeq" id="WP_271279130.1">
    <property type="nucleotide sequence ID" value="NZ_BAABFD010000002.1"/>
</dbReference>
<feature type="transmembrane region" description="Helical" evidence="2">
    <location>
        <begin position="415"/>
        <end position="437"/>
    </location>
</feature>
<keyword evidence="2" id="KW-0812">Transmembrane</keyword>
<feature type="region of interest" description="Disordered" evidence="1">
    <location>
        <begin position="247"/>
        <end position="266"/>
    </location>
</feature>